<gene>
    <name evidence="2" type="ORF">Smic_23790</name>
</gene>
<evidence type="ECO:0000259" key="1">
    <source>
        <dbReference type="PROSITE" id="PS50106"/>
    </source>
</evidence>
<comment type="caution">
    <text evidence="2">The sequence shown here is derived from an EMBL/GenBank/DDBJ whole genome shotgun (WGS) entry which is preliminary data.</text>
</comment>
<organism evidence="2 3">
    <name type="scientific">Streptomyces microflavus</name>
    <name type="common">Streptomyces lipmanii</name>
    <dbReference type="NCBI Taxonomy" id="1919"/>
    <lineage>
        <taxon>Bacteria</taxon>
        <taxon>Bacillati</taxon>
        <taxon>Actinomycetota</taxon>
        <taxon>Actinomycetes</taxon>
        <taxon>Kitasatosporales</taxon>
        <taxon>Streptomycetaceae</taxon>
        <taxon>Streptomyces</taxon>
    </lineage>
</organism>
<dbReference type="PROSITE" id="PS50106">
    <property type="entry name" value="PDZ"/>
    <property type="match status" value="1"/>
</dbReference>
<feature type="domain" description="PDZ" evidence="1">
    <location>
        <begin position="1"/>
        <end position="66"/>
    </location>
</feature>
<sequence length="123" mass="12874">MEEDVAVLALGQALAEGRDGALGGLIAGGAALDDPGDLGQLRLGDDLLDVGDEAGRHQHDDVVDVLGVLEDGQRVLDDCLAGDLQQLLGDRQSHALSGTTGEHDRCGPGLGFVRHRHRRPTLL</sequence>
<dbReference type="InterPro" id="IPR001478">
    <property type="entry name" value="PDZ"/>
</dbReference>
<dbReference type="AlphaFoldDB" id="A0A7J0CMU6"/>
<accession>A0A7J0CMU6</accession>
<evidence type="ECO:0000313" key="2">
    <source>
        <dbReference type="EMBL" id="GFN03823.1"/>
    </source>
</evidence>
<name>A0A7J0CMU6_STRMI</name>
<evidence type="ECO:0000313" key="3">
    <source>
        <dbReference type="Proteomes" id="UP000498740"/>
    </source>
</evidence>
<reference evidence="2 3" key="1">
    <citation type="submission" date="2020-05" db="EMBL/GenBank/DDBJ databases">
        <title>Whole genome shotgun sequence of Streptomyces microflavus NBRC 13062.</title>
        <authorList>
            <person name="Komaki H."/>
            <person name="Tamura T."/>
        </authorList>
    </citation>
    <scope>NUCLEOTIDE SEQUENCE [LARGE SCALE GENOMIC DNA]</scope>
    <source>
        <strain evidence="2 3">NBRC 13062</strain>
    </source>
</reference>
<proteinExistence type="predicted"/>
<dbReference type="Proteomes" id="UP000498740">
    <property type="component" value="Unassembled WGS sequence"/>
</dbReference>
<dbReference type="EMBL" id="BLWD01000001">
    <property type="protein sequence ID" value="GFN03823.1"/>
    <property type="molecule type" value="Genomic_DNA"/>
</dbReference>
<protein>
    <recommendedName>
        <fullName evidence="1">PDZ domain-containing protein</fullName>
    </recommendedName>
</protein>